<evidence type="ECO:0000256" key="2">
    <source>
        <dbReference type="ARBA" id="ARBA00004342"/>
    </source>
</evidence>
<dbReference type="STRING" id="885580.ENSFDAP00000020170"/>
<protein>
    <recommendedName>
        <fullName evidence="20">Ras-related protein Rab-13</fullName>
        <ecNumber evidence="7">3.6.5.2</ecNumber>
    </recommendedName>
</protein>
<dbReference type="InterPro" id="IPR027417">
    <property type="entry name" value="P-loop_NTPase"/>
</dbReference>
<dbReference type="GO" id="GO:0030027">
    <property type="term" value="C:lamellipodium"/>
    <property type="evidence" value="ECO:0007669"/>
    <property type="project" value="UniProtKB-SubCell"/>
</dbReference>
<feature type="compositionally biased region" description="Pro residues" evidence="23">
    <location>
        <begin position="536"/>
        <end position="545"/>
    </location>
</feature>
<dbReference type="PROSITE" id="PS50001">
    <property type="entry name" value="SH2"/>
    <property type="match status" value="1"/>
</dbReference>
<evidence type="ECO:0000256" key="10">
    <source>
        <dbReference type="ARBA" id="ARBA00022475"/>
    </source>
</evidence>
<evidence type="ECO:0000256" key="3">
    <source>
        <dbReference type="ARBA" id="ARBA00004435"/>
    </source>
</evidence>
<dbReference type="GO" id="GO:0005923">
    <property type="term" value="C:bicellular tight junction"/>
    <property type="evidence" value="ECO:0007669"/>
    <property type="project" value="UniProtKB-SubCell"/>
</dbReference>
<dbReference type="AlphaFoldDB" id="A0A091DPG5"/>
<sequence length="545" mass="60644">MAKTYDYLFKLLLIGDSGVGKTCVLFRFSEDAFNSTFISTIGIDFKIRTIELDGKRIKLQIWDTAGQERFRTITTAYYRGAMGIMLVYDITNEKSFDNIRNWIRNIEEKMILGNKCDVNDKRQVSRERGEKLALDYGIKFMETSAKANINVENEGNSPQGSSQGMKITPDQQKRGSFFRCALLNSGDSTAQDSDAQTLNRNSHLRPGQHLSLRAPRCPRSLEPMAGAERLPPPLPPRLHWFVHTQMAQLAQGGVPEWFHGAISRGDAEDLLESQPPGRFLVRVSHSHVGYTLSYRQEGAHCPSVSQEKVLLGDDTTHASLCALVAFYQRRPLRPYGQLLTQGCGQKDPANLDYEDLLLCTLAQETASPESRPEEHEGPCWSPKGPPKPILLQQLKEKEVSAEEVSSSCSPKVPLAGAGQKLWKNLRALPEMGRRVQQQLKGRLAAASLASLWDAQPLVTTHSSGARGPGLATSLEKPPQCPVPRDRGTASRKATRSSSWNGATPRDRGWRQKVTRALSFQPPEAKPRDQLPEEYLQPPPFAPGYC</sequence>
<dbReference type="PROSITE" id="PS51421">
    <property type="entry name" value="RAS"/>
    <property type="match status" value="1"/>
</dbReference>
<dbReference type="EC" id="3.6.5.2" evidence="7"/>
<dbReference type="eggNOG" id="ENOG502RZYN">
    <property type="taxonomic scope" value="Eukaryota"/>
</dbReference>
<dbReference type="SMART" id="SM00173">
    <property type="entry name" value="RAS"/>
    <property type="match status" value="1"/>
</dbReference>
<dbReference type="Pfam" id="PF00071">
    <property type="entry name" value="Ras"/>
    <property type="match status" value="1"/>
</dbReference>
<evidence type="ECO:0000256" key="16">
    <source>
        <dbReference type="ARBA" id="ARBA00023288"/>
    </source>
</evidence>
<dbReference type="SUPFAM" id="SSF52540">
    <property type="entry name" value="P-loop containing nucleoside triphosphate hydrolases"/>
    <property type="match status" value="1"/>
</dbReference>
<evidence type="ECO:0000256" key="1">
    <source>
        <dbReference type="ARBA" id="ARBA00004198"/>
    </source>
</evidence>
<keyword evidence="14" id="KW-0342">GTP-binding</keyword>
<dbReference type="Proteomes" id="UP000028990">
    <property type="component" value="Unassembled WGS sequence"/>
</dbReference>
<evidence type="ECO:0000256" key="12">
    <source>
        <dbReference type="ARBA" id="ARBA00022801"/>
    </source>
</evidence>
<dbReference type="SMART" id="SM00176">
    <property type="entry name" value="RAN"/>
    <property type="match status" value="1"/>
</dbReference>
<dbReference type="Gene3D" id="3.40.50.300">
    <property type="entry name" value="P-loop containing nucleotide triphosphate hydrolases"/>
    <property type="match status" value="1"/>
</dbReference>
<evidence type="ECO:0000256" key="17">
    <source>
        <dbReference type="ARBA" id="ARBA00023289"/>
    </source>
</evidence>
<dbReference type="Pfam" id="PF00017">
    <property type="entry name" value="SH2"/>
    <property type="match status" value="1"/>
</dbReference>
<comment type="catalytic activity">
    <reaction evidence="21">
        <text>GTP + H2O = GDP + phosphate + H(+)</text>
        <dbReference type="Rhea" id="RHEA:19669"/>
        <dbReference type="ChEBI" id="CHEBI:15377"/>
        <dbReference type="ChEBI" id="CHEBI:15378"/>
        <dbReference type="ChEBI" id="CHEBI:37565"/>
        <dbReference type="ChEBI" id="CHEBI:43474"/>
        <dbReference type="ChEBI" id="CHEBI:58189"/>
        <dbReference type="EC" id="3.6.5.2"/>
    </reaction>
    <physiologicalReaction direction="left-to-right" evidence="21">
        <dbReference type="Rhea" id="RHEA:19670"/>
    </physiologicalReaction>
</comment>
<dbReference type="Gene3D" id="3.30.505.10">
    <property type="entry name" value="SH2 domain"/>
    <property type="match status" value="1"/>
</dbReference>
<feature type="region of interest" description="Disordered" evidence="23">
    <location>
        <begin position="460"/>
        <end position="545"/>
    </location>
</feature>
<dbReference type="FunFam" id="3.40.50.300:FF:000363">
    <property type="entry name" value="Secretion related GTPase srgA"/>
    <property type="match status" value="1"/>
</dbReference>
<dbReference type="SMART" id="SM00252">
    <property type="entry name" value="SH2"/>
    <property type="match status" value="1"/>
</dbReference>
<keyword evidence="8" id="KW-0796">Tight junction</keyword>
<dbReference type="GO" id="GO:0005794">
    <property type="term" value="C:Golgi apparatus"/>
    <property type="evidence" value="ECO:0007669"/>
    <property type="project" value="UniProtKB-SubCell"/>
</dbReference>
<comment type="subunit">
    <text evidence="19">Interacts (GTP-bound form) with MICALL2; competes with RAB8A and is involved in tight junctions assembly. Interacts (GTP-bound form) with MICALL1. Interacts (GTP-bound form) with MICAL1, MICAL3, MICALCL, EHBP1 and EHBP1L1; ternary complexes of RAB8A, RAB13 and either MICAL1 or EHBP1L1 are possible. Interacts with PRKACA; downstream effector of RAB13 involved in tight junction assembly. Interacts with GRB2; may recruit RAB13 to the leading edge of migrating endothelial cells where it can activate RHOA. Interacts (isoprenylated form) with PDE6D; dissociates RAB13 from membranes. Interacts with BICDL2/BICDR2. Interacts with LEPROT and LEPROTL1.</text>
</comment>
<dbReference type="InterPro" id="IPR050305">
    <property type="entry name" value="Small_GTPase_Rab"/>
</dbReference>
<evidence type="ECO:0000256" key="18">
    <source>
        <dbReference type="ARBA" id="ARBA00025701"/>
    </source>
</evidence>
<dbReference type="EMBL" id="KN123523">
    <property type="protein sequence ID" value="KFO24681.1"/>
    <property type="molecule type" value="Genomic_DNA"/>
</dbReference>
<keyword evidence="15" id="KW-0472">Membrane</keyword>
<keyword evidence="22" id="KW-0727">SH2 domain</keyword>
<keyword evidence="17" id="KW-0636">Prenylation</keyword>
<evidence type="ECO:0000256" key="13">
    <source>
        <dbReference type="ARBA" id="ARBA00022927"/>
    </source>
</evidence>
<evidence type="ECO:0000256" key="14">
    <source>
        <dbReference type="ARBA" id="ARBA00023134"/>
    </source>
</evidence>
<comment type="subcellular location">
    <subcellularLocation>
        <location evidence="3">Cell junction</location>
        <location evidence="3">Tight junction</location>
    </subcellularLocation>
    <subcellularLocation>
        <location evidence="2">Cell membrane</location>
        <topology evidence="2">Lipid-anchor</topology>
        <orientation evidence="2">Cytoplasmic side</orientation>
    </subcellularLocation>
    <subcellularLocation>
        <location evidence="4">Cell projection</location>
        <location evidence="4">Lamellipodium</location>
    </subcellularLocation>
    <subcellularLocation>
        <location evidence="18">Cytoplasmic vesicle membrane</location>
        <topology evidence="18">Lipid-anchor</topology>
        <orientation evidence="18">Cytoplasmic side</orientation>
    </subcellularLocation>
    <subcellularLocation>
        <location evidence="1">Golgi apparatus</location>
        <location evidence="1">trans-Golgi network membrane</location>
    </subcellularLocation>
    <subcellularLocation>
        <location evidence="5">Recycling endosome membrane</location>
    </subcellularLocation>
</comment>
<keyword evidence="16" id="KW-0449">Lipoprotein</keyword>
<keyword evidence="8" id="KW-0965">Cell junction</keyword>
<comment type="similarity">
    <text evidence="6">Belongs to the small GTPase superfamily. Rab family.</text>
</comment>
<dbReference type="GO" id="GO:0015031">
    <property type="term" value="P:protein transport"/>
    <property type="evidence" value="ECO:0007669"/>
    <property type="project" value="UniProtKB-KW"/>
</dbReference>
<evidence type="ECO:0000256" key="7">
    <source>
        <dbReference type="ARBA" id="ARBA00011984"/>
    </source>
</evidence>
<keyword evidence="11" id="KW-0547">Nucleotide-binding</keyword>
<evidence type="ECO:0000256" key="5">
    <source>
        <dbReference type="ARBA" id="ARBA00004565"/>
    </source>
</evidence>
<reference evidence="25 26" key="1">
    <citation type="submission" date="2013-11" db="EMBL/GenBank/DDBJ databases">
        <title>The Damaraland mole rat (Fukomys damarensis) genome and evolution of African mole rats.</title>
        <authorList>
            <person name="Gladyshev V.N."/>
            <person name="Fang X."/>
        </authorList>
    </citation>
    <scope>NUCLEOTIDE SEQUENCE [LARGE SCALE GENOMIC DNA]</scope>
    <source>
        <tissue evidence="25">Liver</tissue>
    </source>
</reference>
<evidence type="ECO:0000256" key="4">
    <source>
        <dbReference type="ARBA" id="ARBA00004510"/>
    </source>
</evidence>
<name>A0A091DPG5_FUKDA</name>
<dbReference type="SMART" id="SM00174">
    <property type="entry name" value="RHO"/>
    <property type="match status" value="1"/>
</dbReference>
<dbReference type="NCBIfam" id="TIGR00231">
    <property type="entry name" value="small_GTP"/>
    <property type="match status" value="1"/>
</dbReference>
<feature type="region of interest" description="Disordered" evidence="23">
    <location>
        <begin position="365"/>
        <end position="385"/>
    </location>
</feature>
<evidence type="ECO:0000256" key="11">
    <source>
        <dbReference type="ARBA" id="ARBA00022741"/>
    </source>
</evidence>
<feature type="compositionally biased region" description="Polar residues" evidence="23">
    <location>
        <begin position="188"/>
        <end position="201"/>
    </location>
</feature>
<dbReference type="GO" id="GO:0051668">
    <property type="term" value="P:localization within membrane"/>
    <property type="evidence" value="ECO:0007669"/>
    <property type="project" value="UniProtKB-ARBA"/>
</dbReference>
<evidence type="ECO:0000313" key="25">
    <source>
        <dbReference type="EMBL" id="KFO24681.1"/>
    </source>
</evidence>
<dbReference type="PANTHER" id="PTHR47980">
    <property type="entry name" value="LD44762P"/>
    <property type="match status" value="1"/>
</dbReference>
<keyword evidence="12" id="KW-0378">Hydrolase</keyword>
<feature type="compositionally biased region" description="Polar residues" evidence="23">
    <location>
        <begin position="149"/>
        <end position="165"/>
    </location>
</feature>
<evidence type="ECO:0000256" key="21">
    <source>
        <dbReference type="ARBA" id="ARBA00047660"/>
    </source>
</evidence>
<dbReference type="PROSITE" id="PS51419">
    <property type="entry name" value="RAB"/>
    <property type="match status" value="1"/>
</dbReference>
<dbReference type="GO" id="GO:0003925">
    <property type="term" value="F:G protein activity"/>
    <property type="evidence" value="ECO:0007669"/>
    <property type="project" value="UniProtKB-EC"/>
</dbReference>
<evidence type="ECO:0000256" key="6">
    <source>
        <dbReference type="ARBA" id="ARBA00006270"/>
    </source>
</evidence>
<evidence type="ECO:0000256" key="19">
    <source>
        <dbReference type="ARBA" id="ARBA00038596"/>
    </source>
</evidence>
<organism evidence="25 26">
    <name type="scientific">Fukomys damarensis</name>
    <name type="common">Damaraland mole rat</name>
    <name type="synonym">Cryptomys damarensis</name>
    <dbReference type="NCBI Taxonomy" id="885580"/>
    <lineage>
        <taxon>Eukaryota</taxon>
        <taxon>Metazoa</taxon>
        <taxon>Chordata</taxon>
        <taxon>Craniata</taxon>
        <taxon>Vertebrata</taxon>
        <taxon>Euteleostomi</taxon>
        <taxon>Mammalia</taxon>
        <taxon>Eutheria</taxon>
        <taxon>Euarchontoglires</taxon>
        <taxon>Glires</taxon>
        <taxon>Rodentia</taxon>
        <taxon>Hystricomorpha</taxon>
        <taxon>Bathyergidae</taxon>
        <taxon>Fukomys</taxon>
    </lineage>
</organism>
<evidence type="ECO:0000256" key="23">
    <source>
        <dbReference type="SAM" id="MobiDB-lite"/>
    </source>
</evidence>
<dbReference type="GO" id="GO:0005886">
    <property type="term" value="C:plasma membrane"/>
    <property type="evidence" value="ECO:0007669"/>
    <property type="project" value="UniProtKB-SubCell"/>
</dbReference>
<dbReference type="InterPro" id="IPR001806">
    <property type="entry name" value="Small_GTPase"/>
</dbReference>
<keyword evidence="26" id="KW-1185">Reference proteome</keyword>
<evidence type="ECO:0000256" key="9">
    <source>
        <dbReference type="ARBA" id="ARBA00022448"/>
    </source>
</evidence>
<evidence type="ECO:0000256" key="20">
    <source>
        <dbReference type="ARBA" id="ARBA00039501"/>
    </source>
</evidence>
<feature type="domain" description="SH2" evidence="24">
    <location>
        <begin position="257"/>
        <end position="317"/>
    </location>
</feature>
<keyword evidence="13" id="KW-0653">Protein transport</keyword>
<gene>
    <name evidence="25" type="ORF">H920_13899</name>
</gene>
<dbReference type="SMART" id="SM00175">
    <property type="entry name" value="RAB"/>
    <property type="match status" value="1"/>
</dbReference>
<feature type="region of interest" description="Disordered" evidence="23">
    <location>
        <begin position="149"/>
        <end position="169"/>
    </location>
</feature>
<dbReference type="GO" id="GO:0005525">
    <property type="term" value="F:GTP binding"/>
    <property type="evidence" value="ECO:0007669"/>
    <property type="project" value="UniProtKB-KW"/>
</dbReference>
<evidence type="ECO:0000313" key="26">
    <source>
        <dbReference type="Proteomes" id="UP000028990"/>
    </source>
</evidence>
<dbReference type="InterPro" id="IPR036860">
    <property type="entry name" value="SH2_dom_sf"/>
</dbReference>
<dbReference type="SUPFAM" id="SSF55550">
    <property type="entry name" value="SH2 domain"/>
    <property type="match status" value="1"/>
</dbReference>
<evidence type="ECO:0000259" key="24">
    <source>
        <dbReference type="PROSITE" id="PS50001"/>
    </source>
</evidence>
<dbReference type="InterPro" id="IPR005225">
    <property type="entry name" value="Small_GTP-bd"/>
</dbReference>
<keyword evidence="9" id="KW-0813">Transport</keyword>
<dbReference type="PRINTS" id="PR00449">
    <property type="entry name" value="RASTRNSFRMNG"/>
</dbReference>
<accession>A0A091DPG5</accession>
<evidence type="ECO:0000256" key="8">
    <source>
        <dbReference type="ARBA" id="ARBA00022427"/>
    </source>
</evidence>
<evidence type="ECO:0000256" key="22">
    <source>
        <dbReference type="PROSITE-ProRule" id="PRU00191"/>
    </source>
</evidence>
<keyword evidence="10" id="KW-1003">Cell membrane</keyword>
<dbReference type="CDD" id="cd01867">
    <property type="entry name" value="Rab8_Rab10_Rab13_like"/>
    <property type="match status" value="1"/>
</dbReference>
<evidence type="ECO:0000256" key="15">
    <source>
        <dbReference type="ARBA" id="ARBA00023136"/>
    </source>
</evidence>
<proteinExistence type="inferred from homology"/>
<dbReference type="SMART" id="SM00177">
    <property type="entry name" value="ARF"/>
    <property type="match status" value="1"/>
</dbReference>
<dbReference type="GO" id="GO:0055038">
    <property type="term" value="C:recycling endosome membrane"/>
    <property type="evidence" value="ECO:0007669"/>
    <property type="project" value="UniProtKB-SubCell"/>
</dbReference>
<feature type="region of interest" description="Disordered" evidence="23">
    <location>
        <begin position="188"/>
        <end position="210"/>
    </location>
</feature>
<dbReference type="InterPro" id="IPR000980">
    <property type="entry name" value="SH2"/>
</dbReference>